<evidence type="ECO:0000313" key="2">
    <source>
        <dbReference type="Proteomes" id="UP000063234"/>
    </source>
</evidence>
<dbReference type="KEGG" id="ttk:TST_1659"/>
<dbReference type="Proteomes" id="UP000063234">
    <property type="component" value="Chromosome"/>
</dbReference>
<reference evidence="2" key="1">
    <citation type="journal article" date="2018" name="Science">
        <title>A primordial and reversible TCA cycle in a facultatively chemolithoautotrophic thermophile.</title>
        <authorList>
            <person name="Nunoura T."/>
            <person name="Chikaraishi Y."/>
            <person name="Izaki R."/>
            <person name="Suwa T."/>
            <person name="Sato T."/>
            <person name="Harada T."/>
            <person name="Mori K."/>
            <person name="Kato Y."/>
            <person name="Miyazaki M."/>
            <person name="Shimamura S."/>
            <person name="Yanagawa K."/>
            <person name="Shuto A."/>
            <person name="Ohkouchi N."/>
            <person name="Fujita N."/>
            <person name="Takaki Y."/>
            <person name="Atomi H."/>
            <person name="Takai K."/>
        </authorList>
    </citation>
    <scope>NUCLEOTIDE SEQUENCE [LARGE SCALE GENOMIC DNA]</scope>
    <source>
        <strain evidence="2">DSM 17441 / JCM 13301 / NBRC 103674 / ABI70S6</strain>
    </source>
</reference>
<dbReference type="Pfam" id="PF25952">
    <property type="entry name" value="DUF7990"/>
    <property type="match status" value="1"/>
</dbReference>
<protein>
    <submittedName>
        <fullName evidence="1">Uncharacterized protein</fullName>
    </submittedName>
</protein>
<dbReference type="AlphaFoldDB" id="A0A0S3QVU8"/>
<evidence type="ECO:0000313" key="1">
    <source>
        <dbReference type="EMBL" id="BAT72443.1"/>
    </source>
</evidence>
<dbReference type="InterPro" id="IPR058303">
    <property type="entry name" value="DUF7990"/>
</dbReference>
<gene>
    <name evidence="1" type="ORF">TST_1659</name>
</gene>
<dbReference type="STRING" id="1298851.TST_1659"/>
<name>A0A0S3QVU8_THET7</name>
<keyword evidence="2" id="KW-1185">Reference proteome</keyword>
<dbReference type="EMBL" id="AP013035">
    <property type="protein sequence ID" value="BAT72443.1"/>
    <property type="molecule type" value="Genomic_DNA"/>
</dbReference>
<organism evidence="1 2">
    <name type="scientific">Thermosulfidibacter takaii (strain DSM 17441 / JCM 13301 / NBRC 103674 / ABI70S6)</name>
    <dbReference type="NCBI Taxonomy" id="1298851"/>
    <lineage>
        <taxon>Bacteria</taxon>
        <taxon>Pseudomonadati</taxon>
        <taxon>Thermosulfidibacterota</taxon>
        <taxon>Thermosulfidibacteria</taxon>
        <taxon>Thermosulfidibacterales</taxon>
        <taxon>Thermosulfidibacteraceae</taxon>
    </lineage>
</organism>
<accession>A0A0S3QVU8</accession>
<dbReference type="RefSeq" id="WP_068550612.1">
    <property type="nucleotide sequence ID" value="NZ_AP013035.1"/>
</dbReference>
<proteinExistence type="predicted"/>
<sequence length="90" mass="10098">MRLSEVLKRFFKGILSGIEDSGVDVIEQELKELEGTYALLLLGSFIGLPAPPSFVGLSLLPYLEREMIIALSRSRYVDDTAAYWFEIADI</sequence>
<dbReference type="OrthoDB" id="9798959at2"/>